<dbReference type="EMBL" id="SCWD01000002">
    <property type="protein sequence ID" value="TDM02271.1"/>
    <property type="molecule type" value="Genomic_DNA"/>
</dbReference>
<dbReference type="Pfam" id="PF02581">
    <property type="entry name" value="TMP-TENI"/>
    <property type="match status" value="1"/>
</dbReference>
<feature type="domain" description="Thiamine phosphate synthase/TenI" evidence="3">
    <location>
        <begin position="77"/>
        <end position="183"/>
    </location>
</feature>
<evidence type="ECO:0000256" key="1">
    <source>
        <dbReference type="ARBA" id="ARBA00004948"/>
    </source>
</evidence>
<dbReference type="PANTHER" id="PTHR20857:SF22">
    <property type="entry name" value="THIAZOLE TAUTOMERASE"/>
    <property type="match status" value="1"/>
</dbReference>
<evidence type="ECO:0000256" key="2">
    <source>
        <dbReference type="ARBA" id="ARBA00022977"/>
    </source>
</evidence>
<dbReference type="GO" id="GO:0009228">
    <property type="term" value="P:thiamine biosynthetic process"/>
    <property type="evidence" value="ECO:0007669"/>
    <property type="project" value="UniProtKB-KW"/>
</dbReference>
<comment type="caution">
    <text evidence="4">The sequence shown here is derived from an EMBL/GenBank/DDBJ whole genome shotgun (WGS) entry which is preliminary data.</text>
</comment>
<sequence length="203" mass="22700">MRLSRSFSILCWRPFLLEERPLLRIAITPDKPADELLPSLFQIENDIDGVILRLEWTEDQLYSLIHDLLNTGFNPDKLIIHSHVGLLRHFNLTHIHFRQGDGAAYQLKAAQPHLSISMAVHSAEACAEARQHQLDYGLYSHLFPTPSKPGLAPKSDEEMNAALAVGLPLIALGGITHETLPLIPQGFIGYAGIRLFENSNVQE</sequence>
<dbReference type="AlphaFoldDB" id="A0A9Q8CHL2"/>
<evidence type="ECO:0000313" key="4">
    <source>
        <dbReference type="EMBL" id="TDM02271.1"/>
    </source>
</evidence>
<organism evidence="4 5">
    <name type="scientific">Macrococcus carouselicus</name>
    <dbReference type="NCBI Taxonomy" id="69969"/>
    <lineage>
        <taxon>Bacteria</taxon>
        <taxon>Bacillati</taxon>
        <taxon>Bacillota</taxon>
        <taxon>Bacilli</taxon>
        <taxon>Bacillales</taxon>
        <taxon>Staphylococcaceae</taxon>
        <taxon>Macrococcus</taxon>
    </lineage>
</organism>
<dbReference type="OrthoDB" id="9815348at2"/>
<keyword evidence="2" id="KW-0784">Thiamine biosynthesis</keyword>
<dbReference type="CDD" id="cd00564">
    <property type="entry name" value="TMP_TenI"/>
    <property type="match status" value="1"/>
</dbReference>
<keyword evidence="5" id="KW-1185">Reference proteome</keyword>
<evidence type="ECO:0000313" key="5">
    <source>
        <dbReference type="Proteomes" id="UP000295280"/>
    </source>
</evidence>
<gene>
    <name evidence="4" type="ORF">ERX40_06875</name>
</gene>
<accession>A0A9Q8CHL2</accession>
<dbReference type="SUPFAM" id="SSF51391">
    <property type="entry name" value="Thiamin phosphate synthase"/>
    <property type="match status" value="1"/>
</dbReference>
<dbReference type="InterPro" id="IPR022998">
    <property type="entry name" value="ThiamineP_synth_TenI"/>
</dbReference>
<dbReference type="InterPro" id="IPR013785">
    <property type="entry name" value="Aldolase_TIM"/>
</dbReference>
<protein>
    <submittedName>
        <fullName evidence="4">Thiamine phosphate synthase</fullName>
    </submittedName>
</protein>
<dbReference type="PANTHER" id="PTHR20857">
    <property type="entry name" value="THIAMINE-PHOSPHATE PYROPHOSPHORYLASE"/>
    <property type="match status" value="1"/>
</dbReference>
<dbReference type="Gene3D" id="3.20.20.70">
    <property type="entry name" value="Aldolase class I"/>
    <property type="match status" value="1"/>
</dbReference>
<reference evidence="4 5" key="1">
    <citation type="submission" date="2019-01" db="EMBL/GenBank/DDBJ databases">
        <title>Draft genome sequences of the type strains of six Macrococcus species.</title>
        <authorList>
            <person name="Mazhar S."/>
            <person name="Altermann E."/>
            <person name="Hill C."/>
            <person name="Mcauliffe O."/>
        </authorList>
    </citation>
    <scope>NUCLEOTIDE SEQUENCE [LARGE SCALE GENOMIC DNA]</scope>
    <source>
        <strain evidence="4 5">ATCC 51828</strain>
    </source>
</reference>
<name>A0A9Q8CHL2_9STAP</name>
<proteinExistence type="predicted"/>
<evidence type="ECO:0000259" key="3">
    <source>
        <dbReference type="Pfam" id="PF02581"/>
    </source>
</evidence>
<dbReference type="InterPro" id="IPR036206">
    <property type="entry name" value="ThiamineP_synth_sf"/>
</dbReference>
<comment type="pathway">
    <text evidence="1">Cofactor biosynthesis; thiamine diphosphate biosynthesis.</text>
</comment>
<dbReference type="Proteomes" id="UP000295280">
    <property type="component" value="Unassembled WGS sequence"/>
</dbReference>
<dbReference type="GO" id="GO:0004789">
    <property type="term" value="F:thiamine-phosphate diphosphorylase activity"/>
    <property type="evidence" value="ECO:0007669"/>
    <property type="project" value="TreeGrafter"/>
</dbReference>
<dbReference type="GO" id="GO:0005737">
    <property type="term" value="C:cytoplasm"/>
    <property type="evidence" value="ECO:0007669"/>
    <property type="project" value="TreeGrafter"/>
</dbReference>